<reference evidence="1" key="1">
    <citation type="submission" date="2015-12" db="EMBL/GenBank/DDBJ databases">
        <authorList>
            <person name="Tikhonova T.V."/>
            <person name="Pavlov A.R."/>
            <person name="Beletsky A.V."/>
            <person name="Mardanov A.V."/>
            <person name="Sorokin D.Y."/>
            <person name="Ravin N.V."/>
            <person name="Popov V.O."/>
        </authorList>
    </citation>
    <scope>NUCLEOTIDE SEQUENCE</scope>
    <source>
        <strain evidence="1">DSM 14787</strain>
    </source>
</reference>
<dbReference type="HOGENOM" id="CLU_125054_1_0_6"/>
<dbReference type="PANTHER" id="PTHR33558:SF1">
    <property type="entry name" value="GLUTAREDOXIN-LIKE PROTEIN C5ORF63 HOMOLOG"/>
    <property type="match status" value="1"/>
</dbReference>
<gene>
    <name evidence="1" type="ordered locus">TVNIR_0824</name>
</gene>
<protein>
    <submittedName>
        <fullName evidence="1">Glutaredoxin 2</fullName>
    </submittedName>
</protein>
<dbReference type="RefSeq" id="WP_015257657.1">
    <property type="nucleotide sequence ID" value="NC_019902.2"/>
</dbReference>
<dbReference type="KEGG" id="tni:TVNIR_0824"/>
<organism evidence="1 2">
    <name type="scientific">Thioalkalivibrio nitratireducens (strain DSM 14787 / UNIQEM 213 / ALEN2)</name>
    <dbReference type="NCBI Taxonomy" id="1255043"/>
    <lineage>
        <taxon>Bacteria</taxon>
        <taxon>Pseudomonadati</taxon>
        <taxon>Pseudomonadota</taxon>
        <taxon>Gammaproteobacteria</taxon>
        <taxon>Chromatiales</taxon>
        <taxon>Ectothiorhodospiraceae</taxon>
        <taxon>Thioalkalivibrio</taxon>
    </lineage>
</organism>
<dbReference type="PATRIC" id="fig|1255043.3.peg.830"/>
<dbReference type="eggNOG" id="COG3118">
    <property type="taxonomic scope" value="Bacteria"/>
</dbReference>
<dbReference type="Pfam" id="PF05768">
    <property type="entry name" value="Glrx-like"/>
    <property type="match status" value="1"/>
</dbReference>
<dbReference type="InterPro" id="IPR008554">
    <property type="entry name" value="Glutaredoxin-like"/>
</dbReference>
<proteinExistence type="predicted"/>
<dbReference type="Gene3D" id="3.40.30.10">
    <property type="entry name" value="Glutaredoxin"/>
    <property type="match status" value="1"/>
</dbReference>
<dbReference type="SUPFAM" id="SSF52833">
    <property type="entry name" value="Thioredoxin-like"/>
    <property type="match status" value="1"/>
</dbReference>
<dbReference type="InterPro" id="IPR052565">
    <property type="entry name" value="Glutaredoxin-like_YDR286C"/>
</dbReference>
<evidence type="ECO:0000313" key="1">
    <source>
        <dbReference type="EMBL" id="AGA32514.1"/>
    </source>
</evidence>
<dbReference type="OrthoDB" id="8537427at2"/>
<dbReference type="EMBL" id="CP003989">
    <property type="protein sequence ID" value="AGA32514.1"/>
    <property type="molecule type" value="Genomic_DNA"/>
</dbReference>
<sequence length="91" mass="10229">MPDSGGTGCQQVPRLTLYFREGCGLCEQMHAELSVLESRYTFALERIDIDEDPRLVARFNAKVPVLAVDGEILCCHYLDTSALIDELTRHD</sequence>
<dbReference type="InterPro" id="IPR036249">
    <property type="entry name" value="Thioredoxin-like_sf"/>
</dbReference>
<keyword evidence="2" id="KW-1185">Reference proteome</keyword>
<dbReference type="STRING" id="1255043.TVNIR_0824"/>
<evidence type="ECO:0000313" key="2">
    <source>
        <dbReference type="Proteomes" id="UP000010809"/>
    </source>
</evidence>
<name>L0DSC4_THIND</name>
<dbReference type="Proteomes" id="UP000010809">
    <property type="component" value="Chromosome"/>
</dbReference>
<accession>L0DSC4</accession>
<dbReference type="AlphaFoldDB" id="L0DSC4"/>
<dbReference type="PANTHER" id="PTHR33558">
    <property type="entry name" value="GLUTAREDOXIN-LIKE PROTEIN C5ORF63 HOMOLOG"/>
    <property type="match status" value="1"/>
</dbReference>